<feature type="region of interest" description="Disordered" evidence="1">
    <location>
        <begin position="355"/>
        <end position="396"/>
    </location>
</feature>
<evidence type="ECO:0000256" key="1">
    <source>
        <dbReference type="SAM" id="MobiDB-lite"/>
    </source>
</evidence>
<comment type="caution">
    <text evidence="2">The sequence shown here is derived from an EMBL/GenBank/DDBJ whole genome shotgun (WGS) entry which is preliminary data.</text>
</comment>
<name>A0AA38VD76_9PEZI</name>
<accession>A0AA38VD76</accession>
<dbReference type="Proteomes" id="UP001174691">
    <property type="component" value="Unassembled WGS sequence"/>
</dbReference>
<gene>
    <name evidence="2" type="ORF">NKR19_g9670</name>
</gene>
<evidence type="ECO:0000313" key="3">
    <source>
        <dbReference type="Proteomes" id="UP001174691"/>
    </source>
</evidence>
<organism evidence="2 3">
    <name type="scientific">Coniochaeta hoffmannii</name>
    <dbReference type="NCBI Taxonomy" id="91930"/>
    <lineage>
        <taxon>Eukaryota</taxon>
        <taxon>Fungi</taxon>
        <taxon>Dikarya</taxon>
        <taxon>Ascomycota</taxon>
        <taxon>Pezizomycotina</taxon>
        <taxon>Sordariomycetes</taxon>
        <taxon>Sordariomycetidae</taxon>
        <taxon>Coniochaetales</taxon>
        <taxon>Coniochaetaceae</taxon>
        <taxon>Coniochaeta</taxon>
    </lineage>
</organism>
<feature type="compositionally biased region" description="Acidic residues" evidence="1">
    <location>
        <begin position="361"/>
        <end position="377"/>
    </location>
</feature>
<dbReference type="EMBL" id="JANBVN010000248">
    <property type="protein sequence ID" value="KAJ9131000.1"/>
    <property type="molecule type" value="Genomic_DNA"/>
</dbReference>
<dbReference type="AlphaFoldDB" id="A0AA38VD76"/>
<proteinExistence type="predicted"/>
<protein>
    <submittedName>
        <fullName evidence="2">Uncharacterized protein</fullName>
    </submittedName>
</protein>
<evidence type="ECO:0000313" key="2">
    <source>
        <dbReference type="EMBL" id="KAJ9131000.1"/>
    </source>
</evidence>
<keyword evidence="3" id="KW-1185">Reference proteome</keyword>
<sequence>MAPSKFEYFPLLPKELRDQIWWYVLHNTLDRVREGTRVAHFFTLYDSNAYGELAHIPMEDLQGPPVPASDNWILNVGDDPTRPAGNYALAAPRYHPWEEGTWVSSDAFVNTLGWEADGEDRDVALKWIDRINDPGAHPETDVWLERRVVQQGNKYAKEDGCGPVAGGRKVINRSHQPTTARYISRARTRLLPIYPFDDLVVIQPLLDPRSLDFVGALVRHVDGGGPDDADRRGDVKLWFIDYRIRFREGALLDEEHWGFNRRRAFRDDRCYYVEVRKWQEDVWYYGEKEEGFGPGESRYFGLLGATMGVLGCLRFEDVEDIGYEEGDEYRRTCPLRLNARVKHRVDWDEEAGGVEMGVQEGGEEGEGVEEDGAEEEAVSSGAQKVCLKDAPAYGRE</sequence>
<reference evidence="2" key="1">
    <citation type="submission" date="2022-07" db="EMBL/GenBank/DDBJ databases">
        <title>Fungi with potential for degradation of polypropylene.</title>
        <authorList>
            <person name="Gostincar C."/>
        </authorList>
    </citation>
    <scope>NUCLEOTIDE SEQUENCE</scope>
    <source>
        <strain evidence="2">EXF-13287</strain>
    </source>
</reference>